<feature type="transmembrane region" description="Helical" evidence="1">
    <location>
        <begin position="216"/>
        <end position="235"/>
    </location>
</feature>
<gene>
    <name evidence="2" type="ordered locus">Thivi_2868</name>
</gene>
<dbReference type="HOGENOM" id="CLU_049033_1_0_6"/>
<dbReference type="RefSeq" id="WP_014779211.1">
    <property type="nucleotide sequence ID" value="NC_018012.1"/>
</dbReference>
<protein>
    <submittedName>
        <fullName evidence="2">Tfp pilus assembly protein PilN</fullName>
    </submittedName>
</protein>
<dbReference type="STRING" id="765911.Thivi_2868"/>
<dbReference type="EMBL" id="CP003154">
    <property type="protein sequence ID" value="AFL74779.1"/>
    <property type="molecule type" value="Genomic_DNA"/>
</dbReference>
<keyword evidence="1" id="KW-1133">Transmembrane helix</keyword>
<organism evidence="2 3">
    <name type="scientific">Thiocystis violascens (strain ATCC 17096 / DSM 198 / 6111)</name>
    <name type="common">Chromatium violascens</name>
    <dbReference type="NCBI Taxonomy" id="765911"/>
    <lineage>
        <taxon>Bacteria</taxon>
        <taxon>Pseudomonadati</taxon>
        <taxon>Pseudomonadota</taxon>
        <taxon>Gammaproteobacteria</taxon>
        <taxon>Chromatiales</taxon>
        <taxon>Chromatiaceae</taxon>
        <taxon>Thiocystis</taxon>
    </lineage>
</organism>
<dbReference type="OrthoDB" id="5621075at2"/>
<dbReference type="AlphaFoldDB" id="I3YCR1"/>
<dbReference type="PANTHER" id="PTHR40278">
    <property type="entry name" value="DNA UTILIZATION PROTEIN HOFN"/>
    <property type="match status" value="1"/>
</dbReference>
<evidence type="ECO:0000256" key="1">
    <source>
        <dbReference type="SAM" id="Phobius"/>
    </source>
</evidence>
<dbReference type="InterPro" id="IPR043129">
    <property type="entry name" value="ATPase_NBD"/>
</dbReference>
<dbReference type="InterPro" id="IPR007813">
    <property type="entry name" value="PilN"/>
</dbReference>
<evidence type="ECO:0000313" key="3">
    <source>
        <dbReference type="Proteomes" id="UP000006062"/>
    </source>
</evidence>
<keyword evidence="3" id="KW-1185">Reference proteome</keyword>
<dbReference type="Pfam" id="PF05137">
    <property type="entry name" value="PilN"/>
    <property type="match status" value="1"/>
</dbReference>
<name>I3YCR1_THIV6</name>
<accession>I3YCR1</accession>
<dbReference type="Proteomes" id="UP000006062">
    <property type="component" value="Chromosome"/>
</dbReference>
<dbReference type="eggNOG" id="COG4972">
    <property type="taxonomic scope" value="Bacteria"/>
</dbReference>
<keyword evidence="1" id="KW-0472">Membrane</keyword>
<evidence type="ECO:0000313" key="2">
    <source>
        <dbReference type="EMBL" id="AFL74779.1"/>
    </source>
</evidence>
<dbReference type="SUPFAM" id="SSF53067">
    <property type="entry name" value="Actin-like ATPase domain"/>
    <property type="match status" value="1"/>
</dbReference>
<keyword evidence="1" id="KW-0812">Transmembrane</keyword>
<dbReference type="PANTHER" id="PTHR40278:SF1">
    <property type="entry name" value="DNA UTILIZATION PROTEIN HOFN"/>
    <property type="match status" value="1"/>
</dbReference>
<reference evidence="2 3" key="1">
    <citation type="submission" date="2012-06" db="EMBL/GenBank/DDBJ databases">
        <title>Complete sequence of Thiocystis violascens DSM 198.</title>
        <authorList>
            <consortium name="US DOE Joint Genome Institute"/>
            <person name="Lucas S."/>
            <person name="Han J."/>
            <person name="Lapidus A."/>
            <person name="Cheng J.-F."/>
            <person name="Goodwin L."/>
            <person name="Pitluck S."/>
            <person name="Peters L."/>
            <person name="Ovchinnikova G."/>
            <person name="Teshima H."/>
            <person name="Detter J.C."/>
            <person name="Han C."/>
            <person name="Tapia R."/>
            <person name="Land M."/>
            <person name="Hauser L."/>
            <person name="Kyrpides N."/>
            <person name="Ivanova N."/>
            <person name="Pagani I."/>
            <person name="Vogl K."/>
            <person name="Liu Z."/>
            <person name="Frigaard N.-U."/>
            <person name="Bryant D."/>
            <person name="Woyke T."/>
        </authorList>
    </citation>
    <scope>NUCLEOTIDE SEQUENCE [LARGE SCALE GENOMIC DNA]</scope>
    <source>
        <strain evidence="3">ATCC 17096 / DSM 198 / 6111</strain>
    </source>
</reference>
<proteinExistence type="predicted"/>
<dbReference type="InterPro" id="IPR052534">
    <property type="entry name" value="Extracell_DNA_Util/SecSys_Comp"/>
</dbReference>
<dbReference type="Gene3D" id="3.30.420.380">
    <property type="match status" value="1"/>
</dbReference>
<sequence length="366" mass="41426">MAFIDRLKLFPKSLPGTGTSKPEFFQDLLEQAAVCLPALIRHSLARRQRRLIVEVAGTRARLFLATGQEREEMGDFDLDAATPLPGVILERCRDHGYRTDLLLPPDDILTRSVSFPAQVRGNLHQVMQHELDRLSPFQAQEIVFDYALQANIKQTARLTLDLALCRRDRIGGWIKRMADAGSPIDRIRWAGAWPRANLLPPEERPRHQKNAFGTNGLLAILACLLVLAILLTPVWQKTKIAQTLDVELRDLRTQAIAVDELRQELERARLGSTAVLQRKWEQPPILEMLRELTDRLPDDTWIQSFEYNQGQVDLRGESGQSTALIAILEQAPGIDGVSFKSPVTQIASSGRERFNLSFRFTRQEAE</sequence>
<dbReference type="eggNOG" id="COG3166">
    <property type="taxonomic scope" value="Bacteria"/>
</dbReference>
<dbReference type="KEGG" id="tvi:Thivi_2868"/>